<evidence type="ECO:0008006" key="5">
    <source>
        <dbReference type="Google" id="ProtNLM"/>
    </source>
</evidence>
<dbReference type="Proteomes" id="UP000811255">
    <property type="component" value="Unassembled WGS sequence"/>
</dbReference>
<dbReference type="PROSITE" id="PS51257">
    <property type="entry name" value="PROKAR_LIPOPROTEIN"/>
    <property type="match status" value="1"/>
</dbReference>
<accession>A0ABS5VZZ8</accession>
<keyword evidence="4" id="KW-1185">Reference proteome</keyword>
<feature type="region of interest" description="Disordered" evidence="1">
    <location>
        <begin position="34"/>
        <end position="58"/>
    </location>
</feature>
<evidence type="ECO:0000313" key="4">
    <source>
        <dbReference type="Proteomes" id="UP000811255"/>
    </source>
</evidence>
<evidence type="ECO:0000256" key="2">
    <source>
        <dbReference type="SAM" id="SignalP"/>
    </source>
</evidence>
<protein>
    <recommendedName>
        <fullName evidence="5">Lipoprotein</fullName>
    </recommendedName>
</protein>
<keyword evidence="2" id="KW-0732">Signal</keyword>
<evidence type="ECO:0000313" key="3">
    <source>
        <dbReference type="EMBL" id="MBT2133103.1"/>
    </source>
</evidence>
<name>A0ABS5VZZ8_9SPHN</name>
<feature type="signal peptide" evidence="2">
    <location>
        <begin position="1"/>
        <end position="23"/>
    </location>
</feature>
<organism evidence="3 4">
    <name type="scientific">Croceibacterium selenioxidans</name>
    <dbReference type="NCBI Taxonomy" id="2838833"/>
    <lineage>
        <taxon>Bacteria</taxon>
        <taxon>Pseudomonadati</taxon>
        <taxon>Pseudomonadota</taxon>
        <taxon>Alphaproteobacteria</taxon>
        <taxon>Sphingomonadales</taxon>
        <taxon>Erythrobacteraceae</taxon>
        <taxon>Croceibacterium</taxon>
    </lineage>
</organism>
<evidence type="ECO:0000256" key="1">
    <source>
        <dbReference type="SAM" id="MobiDB-lite"/>
    </source>
</evidence>
<sequence>MVRFQTASILALCVILSACGGDADTPEAAQRISLDTVRQPPSEPLPSPDSKDAGWTVSDNGQAISFGRTGEPMLSLVCNLKATPARLTVIRHVGTRPGQKALFPVIGNGTISRFKADAALHEGEWRWEAALEARDPLLDVFTGTHELEATLPGGGTLKMGGSRVPSEFVNWCRAGGRLQQVQAVEKAADALKTPPAGR</sequence>
<proteinExistence type="predicted"/>
<reference evidence="3 4" key="1">
    <citation type="submission" date="2021-05" db="EMBL/GenBank/DDBJ databases">
        <title>Croceibacterium sp. LX-88 genome sequence.</title>
        <authorList>
            <person name="Luo X."/>
        </authorList>
    </citation>
    <scope>NUCLEOTIDE SEQUENCE [LARGE SCALE GENOMIC DNA]</scope>
    <source>
        <strain evidence="3 4">LX-88</strain>
    </source>
</reference>
<comment type="caution">
    <text evidence="3">The sequence shown here is derived from an EMBL/GenBank/DDBJ whole genome shotgun (WGS) entry which is preliminary data.</text>
</comment>
<feature type="chain" id="PRO_5047408877" description="Lipoprotein" evidence="2">
    <location>
        <begin position="24"/>
        <end position="198"/>
    </location>
</feature>
<gene>
    <name evidence="3" type="ORF">KK137_02045</name>
</gene>
<dbReference type="RefSeq" id="WP_214534386.1">
    <property type="nucleotide sequence ID" value="NZ_JAHFVK010000001.1"/>
</dbReference>
<dbReference type="EMBL" id="JAHFVK010000001">
    <property type="protein sequence ID" value="MBT2133103.1"/>
    <property type="molecule type" value="Genomic_DNA"/>
</dbReference>